<protein>
    <recommendedName>
        <fullName evidence="4">Molybdopterin synthase catalytic subunit</fullName>
        <ecNumber evidence="3">2.8.1.12</ecNumber>
    </recommendedName>
    <alternativeName>
        <fullName evidence="9">MPT synthase subunit 2</fullName>
    </alternativeName>
    <alternativeName>
        <fullName evidence="7">Molybdenum cofactor biosynthesis protein E</fullName>
    </alternativeName>
    <alternativeName>
        <fullName evidence="8">Molybdopterin-converting factor large subunit</fullName>
    </alternativeName>
    <alternativeName>
        <fullName evidence="10">Molybdopterin-converting factor subunit 2</fullName>
    </alternativeName>
</protein>
<evidence type="ECO:0000256" key="6">
    <source>
        <dbReference type="ARBA" id="ARBA00026066"/>
    </source>
</evidence>
<evidence type="ECO:0000256" key="4">
    <source>
        <dbReference type="ARBA" id="ARBA00013858"/>
    </source>
</evidence>
<reference evidence="12 13" key="1">
    <citation type="submission" date="2024-04" db="EMBL/GenBank/DDBJ databases">
        <title>Draft genome sequence of Sessilibacter corallicola NBRC 116591.</title>
        <authorList>
            <person name="Miyakawa T."/>
            <person name="Kusuya Y."/>
            <person name="Miura T."/>
        </authorList>
    </citation>
    <scope>NUCLEOTIDE SEQUENCE [LARGE SCALE GENOMIC DNA]</scope>
    <source>
        <strain evidence="12 13">KU-00831-HH</strain>
    </source>
</reference>
<evidence type="ECO:0000313" key="12">
    <source>
        <dbReference type="EMBL" id="GAA6166613.1"/>
    </source>
</evidence>
<evidence type="ECO:0000256" key="2">
    <source>
        <dbReference type="ARBA" id="ARBA00005426"/>
    </source>
</evidence>
<dbReference type="PANTHER" id="PTHR23404">
    <property type="entry name" value="MOLYBDOPTERIN SYNTHASE RELATED"/>
    <property type="match status" value="1"/>
</dbReference>
<evidence type="ECO:0000256" key="3">
    <source>
        <dbReference type="ARBA" id="ARBA00011950"/>
    </source>
</evidence>
<evidence type="ECO:0000256" key="7">
    <source>
        <dbReference type="ARBA" id="ARBA00029745"/>
    </source>
</evidence>
<dbReference type="RefSeq" id="WP_353301502.1">
    <property type="nucleotide sequence ID" value="NZ_BAABWN010000001.1"/>
</dbReference>
<dbReference type="InterPro" id="IPR003448">
    <property type="entry name" value="Mopterin_biosynth_MoaE"/>
</dbReference>
<sequence length="169" mass="18959">MEKTTNTQKPSQEVNSSIDVSVQVDNFDHASLYQNLAALKPTPGAVVTFTGLVRDLSSVGDVSGIFLEHYPGMTENSLIAIAKQAQQRWPIDKIIIVHRVGKIASDEQIVFVGTASKHRKEAFLACEFIMDYLKNDAPFWKKELTDDGSFWVEAKDSDSQAKQRWENKN</sequence>
<comment type="catalytic activity">
    <reaction evidence="11">
        <text>2 [molybdopterin-synthase sulfur-carrier protein]-C-terminal-Gly-aminoethanethioate + cyclic pyranopterin phosphate + H2O = molybdopterin + 2 [molybdopterin-synthase sulfur-carrier protein]-C-terminal Gly-Gly + 2 H(+)</text>
        <dbReference type="Rhea" id="RHEA:26333"/>
        <dbReference type="Rhea" id="RHEA-COMP:12202"/>
        <dbReference type="Rhea" id="RHEA-COMP:19907"/>
        <dbReference type="ChEBI" id="CHEBI:15377"/>
        <dbReference type="ChEBI" id="CHEBI:15378"/>
        <dbReference type="ChEBI" id="CHEBI:58698"/>
        <dbReference type="ChEBI" id="CHEBI:59648"/>
        <dbReference type="ChEBI" id="CHEBI:90778"/>
        <dbReference type="ChEBI" id="CHEBI:232372"/>
        <dbReference type="EC" id="2.8.1.12"/>
    </reaction>
</comment>
<proteinExistence type="inferred from homology"/>
<name>A0ABQ0A523_9GAMM</name>
<dbReference type="EMBL" id="BAABWN010000001">
    <property type="protein sequence ID" value="GAA6166613.1"/>
    <property type="molecule type" value="Genomic_DNA"/>
</dbReference>
<accession>A0ABQ0A523</accession>
<comment type="caution">
    <text evidence="12">The sequence shown here is derived from an EMBL/GenBank/DDBJ whole genome shotgun (WGS) entry which is preliminary data.</text>
</comment>
<dbReference type="InterPro" id="IPR036563">
    <property type="entry name" value="MoaE_sf"/>
</dbReference>
<evidence type="ECO:0000256" key="1">
    <source>
        <dbReference type="ARBA" id="ARBA00005046"/>
    </source>
</evidence>
<dbReference type="EC" id="2.8.1.12" evidence="3"/>
<evidence type="ECO:0000256" key="8">
    <source>
        <dbReference type="ARBA" id="ARBA00030407"/>
    </source>
</evidence>
<dbReference type="SUPFAM" id="SSF54690">
    <property type="entry name" value="Molybdopterin synthase subunit MoaE"/>
    <property type="match status" value="1"/>
</dbReference>
<dbReference type="Proteomes" id="UP001465153">
    <property type="component" value="Unassembled WGS sequence"/>
</dbReference>
<evidence type="ECO:0000256" key="11">
    <source>
        <dbReference type="ARBA" id="ARBA00049878"/>
    </source>
</evidence>
<dbReference type="Pfam" id="PF02391">
    <property type="entry name" value="MoaE"/>
    <property type="match status" value="1"/>
</dbReference>
<keyword evidence="5" id="KW-0501">Molybdenum cofactor biosynthesis</keyword>
<dbReference type="Gene3D" id="3.90.1170.40">
    <property type="entry name" value="Molybdopterin biosynthesis MoaE subunit"/>
    <property type="match status" value="1"/>
</dbReference>
<organism evidence="12 13">
    <name type="scientific">Sessilibacter corallicola</name>
    <dbReference type="NCBI Taxonomy" id="2904075"/>
    <lineage>
        <taxon>Bacteria</taxon>
        <taxon>Pseudomonadati</taxon>
        <taxon>Pseudomonadota</taxon>
        <taxon>Gammaproteobacteria</taxon>
        <taxon>Cellvibrionales</taxon>
        <taxon>Cellvibrionaceae</taxon>
        <taxon>Sessilibacter</taxon>
    </lineage>
</organism>
<comment type="similarity">
    <text evidence="2">Belongs to the MoaE family.</text>
</comment>
<dbReference type="CDD" id="cd00756">
    <property type="entry name" value="MoaE"/>
    <property type="match status" value="1"/>
</dbReference>
<comment type="pathway">
    <text evidence="1">Cofactor biosynthesis; molybdopterin biosynthesis.</text>
</comment>
<gene>
    <name evidence="12" type="primary">moaE</name>
    <name evidence="12" type="ORF">NBRC116591_04230</name>
</gene>
<keyword evidence="13" id="KW-1185">Reference proteome</keyword>
<comment type="subunit">
    <text evidence="6">Heterotetramer of 2 MoaD subunits and 2 MoaE subunits. Also stable as homodimer. The enzyme changes between these two forms during catalysis.</text>
</comment>
<evidence type="ECO:0000313" key="13">
    <source>
        <dbReference type="Proteomes" id="UP001465153"/>
    </source>
</evidence>
<evidence type="ECO:0000256" key="9">
    <source>
        <dbReference type="ARBA" id="ARBA00030781"/>
    </source>
</evidence>
<evidence type="ECO:0000256" key="10">
    <source>
        <dbReference type="ARBA" id="ARBA00032474"/>
    </source>
</evidence>
<evidence type="ECO:0000256" key="5">
    <source>
        <dbReference type="ARBA" id="ARBA00023150"/>
    </source>
</evidence>